<gene>
    <name evidence="2" type="primary">terL</name>
    <name evidence="2" type="ORF">NGM99_12045</name>
</gene>
<accession>A0ABT1C6X2</accession>
<dbReference type="NCBIfam" id="TIGR01630">
    <property type="entry name" value="psiM2_ORF9"/>
    <property type="match status" value="1"/>
</dbReference>
<organism evidence="2 3">
    <name type="scientific">Mesorhizobium liriopis</name>
    <dbReference type="NCBI Taxonomy" id="2953882"/>
    <lineage>
        <taxon>Bacteria</taxon>
        <taxon>Pseudomonadati</taxon>
        <taxon>Pseudomonadota</taxon>
        <taxon>Alphaproteobacteria</taxon>
        <taxon>Hyphomicrobiales</taxon>
        <taxon>Phyllobacteriaceae</taxon>
        <taxon>Mesorhizobium</taxon>
    </lineage>
</organism>
<dbReference type="Proteomes" id="UP001205906">
    <property type="component" value="Unassembled WGS sequence"/>
</dbReference>
<dbReference type="Gene3D" id="3.30.420.240">
    <property type="match status" value="1"/>
</dbReference>
<proteinExistence type="predicted"/>
<feature type="region of interest" description="Disordered" evidence="1">
    <location>
        <begin position="489"/>
        <end position="513"/>
    </location>
</feature>
<name>A0ABT1C6X2_9HYPH</name>
<sequence>MTPHLSLVLDKAAREELYVFTARVFDALHPTDRFVPAWHIEAMCHEMMEVVAGRQSRLLITVPPRHLKSITVSVAFTAWLLGRDPAHRIIVASYGDELASKHGSDCRLVMDTPWYQRLFPRTTLSRRVATDLQTTQNGMRKAVSLGGAATGFGADIILIDDMMKAADAASPTERQRVRDYYDNTLVSRLNDKRRGAIVAIQQRLHEDDLAAYLIEKGFKHLNLPAIAEEDEVIALRHGRTHYRAKNEALFPEREPRETLEVIRRSMGGVAFAAQYQQNPVAPEGNRFRWEWVKTYDAAQTPERSDLPLIVQSWDTATTTEPHSAFSVCTTWGLPKYGWNAREGAWDPAIKPQWLLLEVERDRLDYPTLKTRVISNQKRWRADKVLIECASSGLTILQEIERMGRSGPVAEQRGTFVPIKPTSSKEERLDAQTVRIEEGEALFPSHASWMPALKQELLAFPRGTYDDQVDSLSQFLLWMSSQRADNLTVRKLTGKPPPRPRSITGRRYPGQPRR</sequence>
<dbReference type="InterPro" id="IPR006517">
    <property type="entry name" value="Phage_terminase_lsu-like_C"/>
</dbReference>
<evidence type="ECO:0000256" key="1">
    <source>
        <dbReference type="SAM" id="MobiDB-lite"/>
    </source>
</evidence>
<comment type="caution">
    <text evidence="2">The sequence shown here is derived from an EMBL/GenBank/DDBJ whole genome shotgun (WGS) entry which is preliminary data.</text>
</comment>
<dbReference type="RefSeq" id="WP_252819175.1">
    <property type="nucleotide sequence ID" value="NZ_JAMXQS010000005.1"/>
</dbReference>
<evidence type="ECO:0000313" key="3">
    <source>
        <dbReference type="Proteomes" id="UP001205906"/>
    </source>
</evidence>
<protein>
    <submittedName>
        <fullName evidence="2">Phage terminase large subunit</fullName>
    </submittedName>
</protein>
<evidence type="ECO:0000313" key="2">
    <source>
        <dbReference type="EMBL" id="MCO6050512.1"/>
    </source>
</evidence>
<reference evidence="2 3" key="1">
    <citation type="submission" date="2022-06" db="EMBL/GenBank/DDBJ databases">
        <title>Mesorhizobium sp. strain RP14 Genome sequencing and assembly.</title>
        <authorList>
            <person name="Kim I."/>
        </authorList>
    </citation>
    <scope>NUCLEOTIDE SEQUENCE [LARGE SCALE GENOMIC DNA]</scope>
    <source>
        <strain evidence="3">RP14(2022)</strain>
    </source>
</reference>
<dbReference type="EMBL" id="JAMXQS010000005">
    <property type="protein sequence ID" value="MCO6050512.1"/>
    <property type="molecule type" value="Genomic_DNA"/>
</dbReference>
<keyword evidence="3" id="KW-1185">Reference proteome</keyword>